<organism evidence="1 2">
    <name type="scientific">Persea americana</name>
    <name type="common">Avocado</name>
    <dbReference type="NCBI Taxonomy" id="3435"/>
    <lineage>
        <taxon>Eukaryota</taxon>
        <taxon>Viridiplantae</taxon>
        <taxon>Streptophyta</taxon>
        <taxon>Embryophyta</taxon>
        <taxon>Tracheophyta</taxon>
        <taxon>Spermatophyta</taxon>
        <taxon>Magnoliopsida</taxon>
        <taxon>Magnoliidae</taxon>
        <taxon>Laurales</taxon>
        <taxon>Lauraceae</taxon>
        <taxon>Persea</taxon>
    </lineage>
</organism>
<evidence type="ECO:0000313" key="1">
    <source>
        <dbReference type="EMBL" id="KAJ8640192.1"/>
    </source>
</evidence>
<dbReference type="Proteomes" id="UP001234297">
    <property type="component" value="Chromosome 5"/>
</dbReference>
<protein>
    <submittedName>
        <fullName evidence="1">Uncharacterized protein</fullName>
    </submittedName>
</protein>
<evidence type="ECO:0000313" key="2">
    <source>
        <dbReference type="Proteomes" id="UP001234297"/>
    </source>
</evidence>
<accession>A0ACC2M3D8</accession>
<keyword evidence="2" id="KW-1185">Reference proteome</keyword>
<name>A0ACC2M3D8_PERAE</name>
<proteinExistence type="predicted"/>
<comment type="caution">
    <text evidence="1">The sequence shown here is derived from an EMBL/GenBank/DDBJ whole genome shotgun (WGS) entry which is preliminary data.</text>
</comment>
<sequence length="127" mass="14397">MKRRTRPNKFTFPFLLKACSQLSDLQREKQIQAEVVKNGVDSDVYIQNTLYVSMGLVRRLPMPAGCLMECALGRWYLRIRLSLELGNLNVGKWVHSQVIVKGLVVNLQLGTTLLNMYSKCGVIDLAL</sequence>
<reference evidence="1 2" key="1">
    <citation type="journal article" date="2022" name="Hortic Res">
        <title>A haplotype resolved chromosomal level avocado genome allows analysis of novel avocado genes.</title>
        <authorList>
            <person name="Nath O."/>
            <person name="Fletcher S.J."/>
            <person name="Hayward A."/>
            <person name="Shaw L.M."/>
            <person name="Masouleh A.K."/>
            <person name="Furtado A."/>
            <person name="Henry R.J."/>
            <person name="Mitter N."/>
        </authorList>
    </citation>
    <scope>NUCLEOTIDE SEQUENCE [LARGE SCALE GENOMIC DNA]</scope>
    <source>
        <strain evidence="2">cv. Hass</strain>
    </source>
</reference>
<gene>
    <name evidence="1" type="ORF">MRB53_016886</name>
</gene>
<dbReference type="EMBL" id="CM056813">
    <property type="protein sequence ID" value="KAJ8640192.1"/>
    <property type="molecule type" value="Genomic_DNA"/>
</dbReference>